<feature type="compositionally biased region" description="Low complexity" evidence="1">
    <location>
        <begin position="133"/>
        <end position="144"/>
    </location>
</feature>
<keyword evidence="4" id="KW-1185">Reference proteome</keyword>
<keyword evidence="2" id="KW-1133">Transmembrane helix</keyword>
<feature type="transmembrane region" description="Helical" evidence="2">
    <location>
        <begin position="49"/>
        <end position="71"/>
    </location>
</feature>
<dbReference type="EMBL" id="HG687169">
    <property type="protein sequence ID" value="CDJ34785.1"/>
    <property type="molecule type" value="Genomic_DNA"/>
</dbReference>
<evidence type="ECO:0008006" key="5">
    <source>
        <dbReference type="Google" id="ProtNLM"/>
    </source>
</evidence>
<dbReference type="Proteomes" id="UP000030744">
    <property type="component" value="Unassembled WGS sequence"/>
</dbReference>
<evidence type="ECO:0000256" key="2">
    <source>
        <dbReference type="SAM" id="Phobius"/>
    </source>
</evidence>
<reference evidence="3" key="1">
    <citation type="submission" date="2013-10" db="EMBL/GenBank/DDBJ databases">
        <title>Genomic analysis of the causative agents of coccidiosis in chickens.</title>
        <authorList>
            <person name="Reid A.J."/>
            <person name="Blake D."/>
            <person name="Billington K."/>
            <person name="Browne H."/>
            <person name="Dunn M."/>
            <person name="Hung S."/>
            <person name="Kawahara F."/>
            <person name="Miranda-Saavedra D."/>
            <person name="Mourier T."/>
            <person name="Nagra H."/>
            <person name="Otto T.D."/>
            <person name="Rawlings N."/>
            <person name="Sanchez A."/>
            <person name="Sanders M."/>
            <person name="Subramaniam C."/>
            <person name="Tay Y."/>
            <person name="Dear P."/>
            <person name="Doerig C."/>
            <person name="Gruber A."/>
            <person name="Parkinson J."/>
            <person name="Shirley M."/>
            <person name="Wan K.L."/>
            <person name="Berriman M."/>
            <person name="Tomley F."/>
            <person name="Pain A."/>
        </authorList>
    </citation>
    <scope>NUCLEOTIDE SEQUENCE [LARGE SCALE GENOMIC DNA]</scope>
    <source>
        <strain evidence="3">Houghton</strain>
    </source>
</reference>
<protein>
    <recommendedName>
        <fullName evidence="5">Transmembrane protein</fullName>
    </recommendedName>
</protein>
<dbReference type="VEuPathDB" id="ToxoDB:EMH_0022180"/>
<organism evidence="3 4">
    <name type="scientific">Eimeria mitis</name>
    <dbReference type="NCBI Taxonomy" id="44415"/>
    <lineage>
        <taxon>Eukaryota</taxon>
        <taxon>Sar</taxon>
        <taxon>Alveolata</taxon>
        <taxon>Apicomplexa</taxon>
        <taxon>Conoidasida</taxon>
        <taxon>Coccidia</taxon>
        <taxon>Eucoccidiorida</taxon>
        <taxon>Eimeriorina</taxon>
        <taxon>Eimeriidae</taxon>
        <taxon>Eimeria</taxon>
    </lineage>
</organism>
<name>U6K9S5_9EIME</name>
<proteinExistence type="predicted"/>
<feature type="region of interest" description="Disordered" evidence="1">
    <location>
        <begin position="128"/>
        <end position="151"/>
    </location>
</feature>
<sequence length="567" mass="62171">MELGLSLSPEQPSDSEEPWRLLQGHTNTNTRKPTKETVLSNRYSKRVKVNLVTLWSTVAFLAGVSLLFFSFCCSVRRIHSGGTVRKLADHDAGEESSVGGNPHFLEDEWIPLEADELAALCAQLGEWEPSPAPHSDSTPSTSTPEVASTSSRHGEEYILQSMLTPSNVSGVSSSEQQQHSVGFKHYRGKRISKEDVDALGQVPNKFGRRAYDGALDTGAEVRSSPVQQLGKTAQQTAATFTDFRLLGHQEAPIAFIHQREPASSVTGRDGAQQVQLATPPVLRPSPTSPSERSLVPFAGNAIPNVEFISDSIRAPASQSVLVPGGQSGSLALAESPPQRPNETSTRLARIRILVRPESPSTSSDKHPFVRMPTLLPHVRIADIDDSIQDGRITDVPISTTLRHVRNLFQGRAIGLAEANEVVRAAIKLARRALSYMTTSLDKLSASGAVDALGRRFLVFDAFHKVLKLTGNSKPRLRRLWLALVTRVPTMYDPLPRGMSNERHKFLHDLARQLCAALALYKTGSSPSDAEILDIKRKLFCMELSPKGFLQQSWDIWRLDDTNFTGSS</sequence>
<evidence type="ECO:0000313" key="3">
    <source>
        <dbReference type="EMBL" id="CDJ34785.1"/>
    </source>
</evidence>
<gene>
    <name evidence="3" type="ORF">EMH_0022180</name>
</gene>
<dbReference type="GeneID" id="25377100"/>
<keyword evidence="2" id="KW-0472">Membrane</keyword>
<keyword evidence="2" id="KW-0812">Transmembrane</keyword>
<reference evidence="3" key="2">
    <citation type="submission" date="2013-10" db="EMBL/GenBank/DDBJ databases">
        <authorList>
            <person name="Aslett M."/>
        </authorList>
    </citation>
    <scope>NUCLEOTIDE SEQUENCE [LARGE SCALE GENOMIC DNA]</scope>
    <source>
        <strain evidence="3">Houghton</strain>
    </source>
</reference>
<dbReference type="OrthoDB" id="346600at2759"/>
<dbReference type="RefSeq" id="XP_013357348.1">
    <property type="nucleotide sequence ID" value="XM_013501894.1"/>
</dbReference>
<dbReference type="AlphaFoldDB" id="U6K9S5"/>
<accession>U6K9S5</accession>
<feature type="region of interest" description="Disordered" evidence="1">
    <location>
        <begin position="1"/>
        <end position="32"/>
    </location>
</feature>
<evidence type="ECO:0000256" key="1">
    <source>
        <dbReference type="SAM" id="MobiDB-lite"/>
    </source>
</evidence>
<evidence type="ECO:0000313" key="4">
    <source>
        <dbReference type="Proteomes" id="UP000030744"/>
    </source>
</evidence>